<dbReference type="SUPFAM" id="SSF56176">
    <property type="entry name" value="FAD-binding/transporter-associated domain-like"/>
    <property type="match status" value="1"/>
</dbReference>
<dbReference type="PROSITE" id="PS51387">
    <property type="entry name" value="FAD_PCMH"/>
    <property type="match status" value="1"/>
</dbReference>
<evidence type="ECO:0000256" key="1">
    <source>
        <dbReference type="ARBA" id="ARBA00023002"/>
    </source>
</evidence>
<dbReference type="RefSeq" id="WP_100205118.1">
    <property type="nucleotide sequence ID" value="NZ_PGGW01000069.1"/>
</dbReference>
<gene>
    <name evidence="3" type="ORF">CUT44_30330</name>
</gene>
<accession>A0A2M8LRC2</accession>
<dbReference type="Gene3D" id="3.30.390.50">
    <property type="entry name" value="CO dehydrogenase flavoprotein, C-terminal domain"/>
    <property type="match status" value="1"/>
</dbReference>
<dbReference type="GO" id="GO:0016491">
    <property type="term" value="F:oxidoreductase activity"/>
    <property type="evidence" value="ECO:0007669"/>
    <property type="project" value="UniProtKB-KW"/>
</dbReference>
<dbReference type="InterPro" id="IPR036683">
    <property type="entry name" value="CO_DH_flav_C_dom_sf"/>
</dbReference>
<dbReference type="InterPro" id="IPR036318">
    <property type="entry name" value="FAD-bd_PCMH-like_sf"/>
</dbReference>
<dbReference type="InterPro" id="IPR002346">
    <property type="entry name" value="Mopterin_DH_FAD-bd"/>
</dbReference>
<dbReference type="InterPro" id="IPR051312">
    <property type="entry name" value="Diverse_Substr_Oxidored"/>
</dbReference>
<organism evidence="3 4">
    <name type="scientific">Streptomyces carminius</name>
    <dbReference type="NCBI Taxonomy" id="2665496"/>
    <lineage>
        <taxon>Bacteria</taxon>
        <taxon>Bacillati</taxon>
        <taxon>Actinomycetota</taxon>
        <taxon>Actinomycetes</taxon>
        <taxon>Kitasatosporales</taxon>
        <taxon>Streptomycetaceae</taxon>
        <taxon>Streptomyces</taxon>
    </lineage>
</organism>
<dbReference type="InterPro" id="IPR005107">
    <property type="entry name" value="CO_DH_flav_C"/>
</dbReference>
<evidence type="ECO:0000259" key="2">
    <source>
        <dbReference type="PROSITE" id="PS51387"/>
    </source>
</evidence>
<proteinExistence type="predicted"/>
<evidence type="ECO:0000313" key="3">
    <source>
        <dbReference type="EMBL" id="PJE94508.1"/>
    </source>
</evidence>
<dbReference type="InterPro" id="IPR016166">
    <property type="entry name" value="FAD-bd_PCMH"/>
</dbReference>
<feature type="domain" description="FAD-binding PCMH-type" evidence="2">
    <location>
        <begin position="1"/>
        <end position="221"/>
    </location>
</feature>
<dbReference type="Gene3D" id="3.30.465.10">
    <property type="match status" value="2"/>
</dbReference>
<dbReference type="Pfam" id="PF00941">
    <property type="entry name" value="FAD_binding_5"/>
    <property type="match status" value="1"/>
</dbReference>
<dbReference type="GO" id="GO:0071949">
    <property type="term" value="F:FAD binding"/>
    <property type="evidence" value="ECO:0007669"/>
    <property type="project" value="InterPro"/>
</dbReference>
<reference evidence="3 4" key="1">
    <citation type="submission" date="2017-11" db="EMBL/GenBank/DDBJ databases">
        <title>Streptomyces carmine sp. nov., a novel actinomycete isolated from Sophora alopecuroides in Xinjiang, China.</title>
        <authorList>
            <person name="Wang Y."/>
            <person name="Luo X."/>
            <person name="Wan C."/>
            <person name="Zhang L."/>
        </authorList>
    </citation>
    <scope>NUCLEOTIDE SEQUENCE [LARGE SCALE GENOMIC DNA]</scope>
    <source>
        <strain evidence="3 4">TRM SA0054</strain>
    </source>
</reference>
<comment type="caution">
    <text evidence="3">The sequence shown here is derived from an EMBL/GenBank/DDBJ whole genome shotgun (WGS) entry which is preliminary data.</text>
</comment>
<protein>
    <submittedName>
        <fullName evidence="3">FAD-binding molybdopterin dehydrogenase</fullName>
    </submittedName>
</protein>
<dbReference type="Pfam" id="PF03450">
    <property type="entry name" value="CO_deh_flav_C"/>
    <property type="match status" value="1"/>
</dbReference>
<dbReference type="InterPro" id="IPR016169">
    <property type="entry name" value="FAD-bd_PCMH_sub2"/>
</dbReference>
<name>A0A2M8LRC2_9ACTN</name>
<dbReference type="PANTHER" id="PTHR42659:SF1">
    <property type="entry name" value="OXIDOREDUCTASE"/>
    <property type="match status" value="1"/>
</dbReference>
<sequence>MKSFDYLRVSRASAAVGAVAARPQGSFVAGGTELLNLMKDEALAPDLVVDVNGLPLSEIALRDGRLSIGATARMGDVADHPVVRERFPVLAEALLASASPQIRNRASIGGNLMQRTRCWYYRDPGSPCNRRDPGSGCPALDGQNRWHAVLGGSGHCIAVHPSDLAVALRALDATVHILGPRGRRSLSLDDLYRLPGATPHRETALRHGELITGVELPITPLARSSRYLKLRDRASFEFAVVSVAAALTMRGRTVTGVRLAFGGIAPRPWHSPAAEEALRGRALTDRAVREAGRALVRGAEPREHNAFKIELVQRALADILDDLGGRR</sequence>
<dbReference type="SUPFAM" id="SSF55447">
    <property type="entry name" value="CO dehydrogenase flavoprotein C-terminal domain-like"/>
    <property type="match status" value="1"/>
</dbReference>
<evidence type="ECO:0000313" key="4">
    <source>
        <dbReference type="Proteomes" id="UP000230407"/>
    </source>
</evidence>
<dbReference type="Gene3D" id="3.30.43.10">
    <property type="entry name" value="Uridine Diphospho-n-acetylenolpyruvylglucosamine Reductase, domain 2"/>
    <property type="match status" value="1"/>
</dbReference>
<dbReference type="PANTHER" id="PTHR42659">
    <property type="entry name" value="XANTHINE DEHYDROGENASE SUBUNIT C-RELATED"/>
    <property type="match status" value="1"/>
</dbReference>
<dbReference type="InterPro" id="IPR016167">
    <property type="entry name" value="FAD-bd_PCMH_sub1"/>
</dbReference>
<dbReference type="SMART" id="SM01092">
    <property type="entry name" value="CO_deh_flav_C"/>
    <property type="match status" value="1"/>
</dbReference>
<dbReference type="Proteomes" id="UP000230407">
    <property type="component" value="Unassembled WGS sequence"/>
</dbReference>
<dbReference type="EMBL" id="PGGW01000069">
    <property type="protein sequence ID" value="PJE94508.1"/>
    <property type="molecule type" value="Genomic_DNA"/>
</dbReference>
<keyword evidence="1" id="KW-0560">Oxidoreductase</keyword>
<dbReference type="AlphaFoldDB" id="A0A2M8LRC2"/>
<keyword evidence="4" id="KW-1185">Reference proteome</keyword>